<organism evidence="1 2">
    <name type="scientific">Vermiconidia calcicola</name>
    <dbReference type="NCBI Taxonomy" id="1690605"/>
    <lineage>
        <taxon>Eukaryota</taxon>
        <taxon>Fungi</taxon>
        <taxon>Dikarya</taxon>
        <taxon>Ascomycota</taxon>
        <taxon>Pezizomycotina</taxon>
        <taxon>Dothideomycetes</taxon>
        <taxon>Dothideomycetidae</taxon>
        <taxon>Mycosphaerellales</taxon>
        <taxon>Extremaceae</taxon>
        <taxon>Vermiconidia</taxon>
    </lineage>
</organism>
<reference evidence="1" key="1">
    <citation type="submission" date="2023-07" db="EMBL/GenBank/DDBJ databases">
        <title>Black Yeasts Isolated from many extreme environments.</title>
        <authorList>
            <person name="Coleine C."/>
            <person name="Stajich J.E."/>
            <person name="Selbmann L."/>
        </authorList>
    </citation>
    <scope>NUCLEOTIDE SEQUENCE</scope>
    <source>
        <strain evidence="1">CCFEE 5714</strain>
    </source>
</reference>
<keyword evidence="2" id="KW-1185">Reference proteome</keyword>
<accession>A0ACC3NT79</accession>
<evidence type="ECO:0000313" key="2">
    <source>
        <dbReference type="Proteomes" id="UP001281147"/>
    </source>
</evidence>
<name>A0ACC3NT79_9PEZI</name>
<evidence type="ECO:0000313" key="1">
    <source>
        <dbReference type="EMBL" id="KAK3721890.1"/>
    </source>
</evidence>
<gene>
    <name evidence="1" type="ORF">LTR37_002706</name>
</gene>
<proteinExistence type="predicted"/>
<dbReference type="EMBL" id="JAUTXU010000015">
    <property type="protein sequence ID" value="KAK3721890.1"/>
    <property type="molecule type" value="Genomic_DNA"/>
</dbReference>
<comment type="caution">
    <text evidence="1">The sequence shown here is derived from an EMBL/GenBank/DDBJ whole genome shotgun (WGS) entry which is preliminary data.</text>
</comment>
<dbReference type="Proteomes" id="UP001281147">
    <property type="component" value="Unassembled WGS sequence"/>
</dbReference>
<sequence>MDRPLHTDDLVANKSKTTQLAVVERTYADVDTHEPHPERDEIDNLVHDRTVKKAAFRKFLKDGVPPKGTVLVRWHQKPVAELISESKLELVARSLLIGDVVKKNARDAMSGVVINTSTKCTLQPMCDLTISNRSARLKGLVTDSGAEKNAVGLHRRASEIPPPLVNIPTSELKYSEPLTEEELIIYKNHLGRVDAVSSAISIKLSDNGVVEIADDLAEHPDEGIGSFYVGDIACTKKGALRNGRWIYGQYSPNTPPIGTVVATRPVTAEVMWLRRRIGSAEDGGYPPDLLERDELESEGLHVYDRTRIPQRNANEPAPETVSVSEIDIRLGLRVRFKDLSGACVKYDGSTAHGKLPRIDRKDTLGYDINVFDVTNFTTDVTVQWQDLTVTPESSIDLIPDSSIDDEHAAWPGEIAHTLDLAPVPNMPGATQPRKVGVVQTVNASERMATLKWCPKACLQYHMIGSGDSPTIRTLLVRVAGKAGSEQEEVSLYDMEAPGEMNVRRGDIIIIGKDKAHDDPDATTVEDDWVGEIVDTCLDGTLTVRVGAASQVRDINLRREETHVAVRSDGTDEVDAWDDGSDSGIDEEMDMLLGNGTESEHEDDTDASEGESLDLEEEANAKYEDENGMPLDEEDVEDEEWESDVDMTDAPHQTTQPTSHSVTPPDMGKAGDVTRPVNDAVKEAADSPDPYLVLESAAPSSHHYINQPSTENATRMKRTQKEHKILRSGNSLPQGVYVRTWESRLDLLRVLFIGPAETPYAGAPFVIDFYLPSTFPTEPPQAFFHSWTSESGLGGVGRVNPNLYEDGKICLSLLGTWEGSKGEGWNASRSTLLQVIVSLLGLVLVREPYFNEAGYEPLAGLESSKRPSALYNERAFLRARKFIITALAWLKSETGGLGTSLDGLEDVVRWLYKDGKGPKLLEKSILDMENVLEKSENSGEGADGLTIMSKGACISLRRVLDRLKGL</sequence>
<protein>
    <submittedName>
        <fullName evidence="1">Uncharacterized protein</fullName>
    </submittedName>
</protein>